<proteinExistence type="predicted"/>
<accession>A0A7S4ELX3</accession>
<feature type="region of interest" description="Disordered" evidence="1">
    <location>
        <begin position="173"/>
        <end position="246"/>
    </location>
</feature>
<evidence type="ECO:0000313" key="2">
    <source>
        <dbReference type="EMBL" id="CAE0722816.1"/>
    </source>
</evidence>
<reference evidence="2" key="1">
    <citation type="submission" date="2021-01" db="EMBL/GenBank/DDBJ databases">
        <authorList>
            <person name="Corre E."/>
            <person name="Pelletier E."/>
            <person name="Niang G."/>
            <person name="Scheremetjew M."/>
            <person name="Finn R."/>
            <person name="Kale V."/>
            <person name="Holt S."/>
            <person name="Cochrane G."/>
            <person name="Meng A."/>
            <person name="Brown T."/>
            <person name="Cohen L."/>
        </authorList>
    </citation>
    <scope>NUCLEOTIDE SEQUENCE</scope>
    <source>
        <strain evidence="2">10249 10 AB</strain>
    </source>
</reference>
<feature type="compositionally biased region" description="Basic and acidic residues" evidence="1">
    <location>
        <begin position="173"/>
        <end position="182"/>
    </location>
</feature>
<feature type="compositionally biased region" description="Low complexity" evidence="1">
    <location>
        <begin position="205"/>
        <end position="221"/>
    </location>
</feature>
<gene>
    <name evidence="2" type="ORF">PAUS00366_LOCUS15572</name>
</gene>
<feature type="compositionally biased region" description="Polar residues" evidence="1">
    <location>
        <begin position="222"/>
        <end position="245"/>
    </location>
</feature>
<evidence type="ECO:0000256" key="1">
    <source>
        <dbReference type="SAM" id="MobiDB-lite"/>
    </source>
</evidence>
<name>A0A7S4ELX3_9STRA</name>
<dbReference type="EMBL" id="HBIX01022263">
    <property type="protein sequence ID" value="CAE0722816.1"/>
    <property type="molecule type" value="Transcribed_RNA"/>
</dbReference>
<protein>
    <submittedName>
        <fullName evidence="2">Uncharacterized protein</fullName>
    </submittedName>
</protein>
<sequence length="319" mass="36318">MKNDPNNSMTSANGNEDNGDYENAIVAIAIGNDDFGMDTDDDGSSDMDAAIDNVLLDNDEIDHEETWLRRCIGDIPNEIEMDPDRFAVLPPGLQIKLVLELRDREKATLLENIRECGITVGRMKEQLLVSEDRRMDLEHELETVHEEVEDMKREFEGMIKAYKSHVKETQRLRKDVLGRSERSSGMIGIQSTAPQTGNSSGGLDGSPSPSSNTNTNTNTNSVSHGISNGSTMSCDQQANNNTSARTKSKIEIEFERKLEANPRYREEYERFKEFQEYYKEMKGDFDPNDDIINILNEDYRKMLEFQLGYERTFSSNRNK</sequence>
<organism evidence="2">
    <name type="scientific">Pseudo-nitzschia australis</name>
    <dbReference type="NCBI Taxonomy" id="44445"/>
    <lineage>
        <taxon>Eukaryota</taxon>
        <taxon>Sar</taxon>
        <taxon>Stramenopiles</taxon>
        <taxon>Ochrophyta</taxon>
        <taxon>Bacillariophyta</taxon>
        <taxon>Bacillariophyceae</taxon>
        <taxon>Bacillariophycidae</taxon>
        <taxon>Bacillariales</taxon>
        <taxon>Bacillariaceae</taxon>
        <taxon>Pseudo-nitzschia</taxon>
    </lineage>
</organism>
<dbReference type="AlphaFoldDB" id="A0A7S4ELX3"/>